<organism evidence="1 2">
    <name type="scientific">Nocardioides currus</name>
    <dbReference type="NCBI Taxonomy" id="2133958"/>
    <lineage>
        <taxon>Bacteria</taxon>
        <taxon>Bacillati</taxon>
        <taxon>Actinomycetota</taxon>
        <taxon>Actinomycetes</taxon>
        <taxon>Propionibacteriales</taxon>
        <taxon>Nocardioidaceae</taxon>
        <taxon>Nocardioides</taxon>
    </lineage>
</organism>
<reference evidence="1 2" key="1">
    <citation type="submission" date="2018-03" db="EMBL/GenBank/DDBJ databases">
        <authorList>
            <person name="Keele B.F."/>
        </authorList>
    </citation>
    <scope>NUCLEOTIDE SEQUENCE [LARGE SCALE GENOMIC DNA]</scope>
    <source>
        <strain evidence="1 2">IB-3</strain>
    </source>
</reference>
<evidence type="ECO:0000313" key="1">
    <source>
        <dbReference type="EMBL" id="PUA79468.1"/>
    </source>
</evidence>
<accession>A0A2R7YST4</accession>
<evidence type="ECO:0000313" key="2">
    <source>
        <dbReference type="Proteomes" id="UP000244867"/>
    </source>
</evidence>
<proteinExistence type="predicted"/>
<protein>
    <submittedName>
        <fullName evidence="1">Uncharacterized protein</fullName>
    </submittedName>
</protein>
<dbReference type="EMBL" id="PYXZ01000010">
    <property type="protein sequence ID" value="PUA79468.1"/>
    <property type="molecule type" value="Genomic_DNA"/>
</dbReference>
<dbReference type="Gene3D" id="1.25.40.180">
    <property type="match status" value="1"/>
</dbReference>
<keyword evidence="2" id="KW-1185">Reference proteome</keyword>
<name>A0A2R7YST4_9ACTN</name>
<sequence>MTESDDGLGKTDCLEASGHAAAACKNIQEFNRASMWSRDQMPSETADQLGDLADLAAALPQAFSQLSSVLAQALADQVLTMDSMTEESDPAMAIGLARLHLDEARGVAVELHRHLNNAQNATAHIISHSVDDHQEAMPRDQP</sequence>
<dbReference type="Proteomes" id="UP000244867">
    <property type="component" value="Unassembled WGS sequence"/>
</dbReference>
<comment type="caution">
    <text evidence="1">The sequence shown here is derived from an EMBL/GenBank/DDBJ whole genome shotgun (WGS) entry which is preliminary data.</text>
</comment>
<dbReference type="OrthoDB" id="3780585at2"/>
<dbReference type="RefSeq" id="WP_108346038.1">
    <property type="nucleotide sequence ID" value="NZ_PYXZ01000010.1"/>
</dbReference>
<gene>
    <name evidence="1" type="ORF">C7S10_19040</name>
</gene>
<dbReference type="AlphaFoldDB" id="A0A2R7YST4"/>